<dbReference type="GO" id="GO:0016052">
    <property type="term" value="P:carbohydrate catabolic process"/>
    <property type="evidence" value="ECO:0007669"/>
    <property type="project" value="TreeGrafter"/>
</dbReference>
<evidence type="ECO:0000313" key="9">
    <source>
        <dbReference type="Proteomes" id="UP000631694"/>
    </source>
</evidence>
<dbReference type="InterPro" id="IPR002915">
    <property type="entry name" value="DeoC/FbaB/LacD_aldolase"/>
</dbReference>
<comment type="pathway">
    <text evidence="1">Carbohydrate degradation; 2-deoxy-D-ribose 1-phosphate degradation; D-glyceraldehyde 3-phosphate and acetaldehyde from 2-deoxy-alpha-D-ribose 1-phosphate: step 2/2.</text>
</comment>
<keyword evidence="4 8" id="KW-0456">Lyase</keyword>
<keyword evidence="9" id="KW-1185">Reference proteome</keyword>
<evidence type="ECO:0000256" key="4">
    <source>
        <dbReference type="ARBA" id="ARBA00023239"/>
    </source>
</evidence>
<proteinExistence type="inferred from homology"/>
<accession>A0A931MX79</accession>
<reference evidence="8" key="1">
    <citation type="submission" date="2020-12" db="EMBL/GenBank/DDBJ databases">
        <title>Methylobrevis albus sp. nov., isolated from fresh water lack sediment.</title>
        <authorList>
            <person name="Zou Q."/>
        </authorList>
    </citation>
    <scope>NUCLEOTIDE SEQUENCE</scope>
    <source>
        <strain evidence="8">L22</strain>
    </source>
</reference>
<keyword evidence="5" id="KW-0704">Schiff base</keyword>
<protein>
    <recommendedName>
        <fullName evidence="3 7">Deoxyribose-phosphate aldolase</fullName>
        <ecNumber evidence="3 7">4.1.2.4</ecNumber>
    </recommendedName>
</protein>
<dbReference type="AlphaFoldDB" id="A0A931MX79"/>
<gene>
    <name evidence="8" type="primary">deoC</name>
    <name evidence="8" type="ORF">I5731_12250</name>
</gene>
<dbReference type="Gene3D" id="3.20.20.70">
    <property type="entry name" value="Aldolase class I"/>
    <property type="match status" value="1"/>
</dbReference>
<evidence type="ECO:0000313" key="8">
    <source>
        <dbReference type="EMBL" id="MBH0238598.1"/>
    </source>
</evidence>
<dbReference type="EC" id="4.1.2.4" evidence="3 7"/>
<dbReference type="SUPFAM" id="SSF51569">
    <property type="entry name" value="Aldolase"/>
    <property type="match status" value="1"/>
</dbReference>
<comment type="similarity">
    <text evidence="2">Belongs to the DeoC/FbaB aldolase family. DeoC type 2 subfamily.</text>
</comment>
<dbReference type="NCBIfam" id="TIGR00126">
    <property type="entry name" value="deoC"/>
    <property type="match status" value="1"/>
</dbReference>
<dbReference type="InterPro" id="IPR011343">
    <property type="entry name" value="DeoC"/>
</dbReference>
<dbReference type="EMBL" id="JADZLT010000050">
    <property type="protein sequence ID" value="MBH0238598.1"/>
    <property type="molecule type" value="Genomic_DNA"/>
</dbReference>
<evidence type="ECO:0000256" key="6">
    <source>
        <dbReference type="ARBA" id="ARBA00048791"/>
    </source>
</evidence>
<dbReference type="GO" id="GO:0004139">
    <property type="term" value="F:deoxyribose-phosphate aldolase activity"/>
    <property type="evidence" value="ECO:0007669"/>
    <property type="project" value="UniProtKB-UniRule"/>
</dbReference>
<evidence type="ECO:0000256" key="1">
    <source>
        <dbReference type="ARBA" id="ARBA00004816"/>
    </source>
</evidence>
<dbReference type="InterPro" id="IPR013785">
    <property type="entry name" value="Aldolase_TIM"/>
</dbReference>
<evidence type="ECO:0000256" key="3">
    <source>
        <dbReference type="ARBA" id="ARBA00012515"/>
    </source>
</evidence>
<comment type="caution">
    <text evidence="8">The sequence shown here is derived from an EMBL/GenBank/DDBJ whole genome shotgun (WGS) entry which is preliminary data.</text>
</comment>
<dbReference type="PANTHER" id="PTHR10889">
    <property type="entry name" value="DEOXYRIBOSE-PHOSPHATE ALDOLASE"/>
    <property type="match status" value="1"/>
</dbReference>
<dbReference type="Pfam" id="PF01791">
    <property type="entry name" value="DeoC"/>
    <property type="match status" value="1"/>
</dbReference>
<evidence type="ECO:0000256" key="2">
    <source>
        <dbReference type="ARBA" id="ARBA00009473"/>
    </source>
</evidence>
<organism evidence="8 9">
    <name type="scientific">Methylobrevis albus</name>
    <dbReference type="NCBI Taxonomy" id="2793297"/>
    <lineage>
        <taxon>Bacteria</taxon>
        <taxon>Pseudomonadati</taxon>
        <taxon>Pseudomonadota</taxon>
        <taxon>Alphaproteobacteria</taxon>
        <taxon>Hyphomicrobiales</taxon>
        <taxon>Pleomorphomonadaceae</taxon>
        <taxon>Methylobrevis</taxon>
    </lineage>
</organism>
<dbReference type="PANTHER" id="PTHR10889:SF3">
    <property type="entry name" value="DEOXYRIBOSE-PHOSPHATE ALDOLASE"/>
    <property type="match status" value="1"/>
</dbReference>
<dbReference type="PIRSF" id="PIRSF001357">
    <property type="entry name" value="DeoC"/>
    <property type="match status" value="1"/>
</dbReference>
<comment type="catalytic activity">
    <reaction evidence="6">
        <text>2-deoxy-D-ribose 5-phosphate = D-glyceraldehyde 3-phosphate + acetaldehyde</text>
        <dbReference type="Rhea" id="RHEA:12821"/>
        <dbReference type="ChEBI" id="CHEBI:15343"/>
        <dbReference type="ChEBI" id="CHEBI:59776"/>
        <dbReference type="ChEBI" id="CHEBI:62877"/>
        <dbReference type="EC" id="4.1.2.4"/>
    </reaction>
</comment>
<evidence type="ECO:0000256" key="7">
    <source>
        <dbReference type="NCBIfam" id="TIGR00126"/>
    </source>
</evidence>
<dbReference type="GO" id="GO:0009264">
    <property type="term" value="P:deoxyribonucleotide catabolic process"/>
    <property type="evidence" value="ECO:0007669"/>
    <property type="project" value="UniProtKB-UniRule"/>
</dbReference>
<dbReference type="Proteomes" id="UP000631694">
    <property type="component" value="Unassembled WGS sequence"/>
</dbReference>
<dbReference type="GO" id="GO:0005737">
    <property type="term" value="C:cytoplasm"/>
    <property type="evidence" value="ECO:0007669"/>
    <property type="project" value="InterPro"/>
</dbReference>
<sequence length="259" mass="26367">MTAVASTAAADAARRALALLDLTDLSDGCTPTAIDALCARAVTPHGSVAAVCLYPRFVAQAKAALAGTGVRVATVVNFPAGGEDIPGTLAETRAALADGADDIDLVLPWRAFLSQRAGYAETMVMRVREAIGGRAILKVILETGEIADAARIRDAADLAIAAGADFIKTSTGKVTVNATLDAAEIMLQAIRASGRPVGFKPAGGVKTAEDAAAYLALAGRIMGPDWAMPATFRFGASGLLDALVARIEGRDGSTPAAAY</sequence>
<evidence type="ECO:0000256" key="5">
    <source>
        <dbReference type="ARBA" id="ARBA00023270"/>
    </source>
</evidence>
<dbReference type="SMART" id="SM01133">
    <property type="entry name" value="DeoC"/>
    <property type="match status" value="1"/>
</dbReference>
<name>A0A931MX79_9HYPH</name>